<evidence type="ECO:0000313" key="17">
    <source>
        <dbReference type="Proteomes" id="UP000078228"/>
    </source>
</evidence>
<dbReference type="Gene3D" id="1.20.1550.10">
    <property type="entry name" value="DsbB-like"/>
    <property type="match status" value="1"/>
</dbReference>
<evidence type="ECO:0000256" key="6">
    <source>
        <dbReference type="ARBA" id="ARBA00022692"/>
    </source>
</evidence>
<evidence type="ECO:0000256" key="5">
    <source>
        <dbReference type="ARBA" id="ARBA00022519"/>
    </source>
</evidence>
<evidence type="ECO:0000256" key="9">
    <source>
        <dbReference type="ARBA" id="ARBA00023002"/>
    </source>
</evidence>
<keyword evidence="6 14" id="KW-0812">Transmembrane</keyword>
<dbReference type="GO" id="GO:0006457">
    <property type="term" value="P:protein folding"/>
    <property type="evidence" value="ECO:0007669"/>
    <property type="project" value="InterPro"/>
</dbReference>
<keyword evidence="13 14" id="KW-0676">Redox-active center</keyword>
<evidence type="ECO:0000313" key="16">
    <source>
        <dbReference type="EMBL" id="OAU96671.1"/>
    </source>
</evidence>
<keyword evidence="4 14" id="KW-1003">Cell membrane</keyword>
<evidence type="ECO:0000256" key="12">
    <source>
        <dbReference type="ARBA" id="ARBA00023186"/>
    </source>
</evidence>
<evidence type="ECO:0000256" key="10">
    <source>
        <dbReference type="ARBA" id="ARBA00023136"/>
    </source>
</evidence>
<comment type="function">
    <text evidence="14">Required for disulfide bond formation in some periplasmic proteins. Acts by oxidizing the DsbA protein.</text>
</comment>
<evidence type="ECO:0000256" key="11">
    <source>
        <dbReference type="ARBA" id="ARBA00023157"/>
    </source>
</evidence>
<keyword evidence="12 14" id="KW-0143">Chaperone</keyword>
<dbReference type="eggNOG" id="COG1495">
    <property type="taxonomic scope" value="Bacteria"/>
</dbReference>
<feature type="transmembrane region" description="Helical" evidence="15">
    <location>
        <begin position="142"/>
        <end position="161"/>
    </location>
</feature>
<dbReference type="InterPro" id="IPR023380">
    <property type="entry name" value="DsbB-like_sf"/>
</dbReference>
<keyword evidence="11 14" id="KW-1015">Disulfide bond</keyword>
<reference evidence="16 17" key="1">
    <citation type="journal article" date="2016" name="Genome Biol. Evol.">
        <title>Comparative Genomic Analyses of the Moraxella catarrhalis Serosensitive and Seroresistant Lineages Demonstrate Their Independent Evolution.</title>
        <authorList>
            <person name="Earl J.P."/>
            <person name="de Vries S.P."/>
            <person name="Ahmed A."/>
            <person name="Powell E."/>
            <person name="Schultz M.P."/>
            <person name="Hermans P.W."/>
            <person name="Hill D.J."/>
            <person name="Zhou Z."/>
            <person name="Constantinidou C.I."/>
            <person name="Hu F.Z."/>
            <person name="Bootsma H.J."/>
            <person name="Ehrlich G.D."/>
        </authorList>
    </citation>
    <scope>NUCLEOTIDE SEQUENCE [LARGE SCALE GENOMIC DNA]</scope>
    <source>
        <strain evidence="16 17">Z7542</strain>
    </source>
</reference>
<dbReference type="GO" id="GO:0009055">
    <property type="term" value="F:electron transfer activity"/>
    <property type="evidence" value="ECO:0007669"/>
    <property type="project" value="UniProtKB-UniRule"/>
</dbReference>
<feature type="topological domain" description="Cytoplasmic" evidence="14">
    <location>
        <begin position="164"/>
        <end position="169"/>
    </location>
</feature>
<feature type="disulfide bond" description="Redox-active" evidence="14">
    <location>
        <begin position="37"/>
        <end position="40"/>
    </location>
</feature>
<proteinExistence type="inferred from homology"/>
<feature type="transmembrane region" description="Helical" evidence="15">
    <location>
        <begin position="12"/>
        <end position="29"/>
    </location>
</feature>
<keyword evidence="8 14" id="KW-1133">Transmembrane helix</keyword>
<dbReference type="OrthoDB" id="3711263at2"/>
<keyword evidence="5" id="KW-0997">Cell inner membrane</keyword>
<dbReference type="GO" id="GO:0015035">
    <property type="term" value="F:protein-disulfide reductase activity"/>
    <property type="evidence" value="ECO:0007669"/>
    <property type="project" value="UniProtKB-UniRule"/>
</dbReference>
<feature type="topological domain" description="Periplasmic" evidence="14">
    <location>
        <begin position="28"/>
        <end position="45"/>
    </location>
</feature>
<dbReference type="GO" id="GO:0005886">
    <property type="term" value="C:plasma membrane"/>
    <property type="evidence" value="ECO:0007669"/>
    <property type="project" value="UniProtKB-SubCell"/>
</dbReference>
<dbReference type="Pfam" id="PF02600">
    <property type="entry name" value="DsbB"/>
    <property type="match status" value="1"/>
</dbReference>
<evidence type="ECO:0000256" key="14">
    <source>
        <dbReference type="HAMAP-Rule" id="MF_00286"/>
    </source>
</evidence>
<dbReference type="SUPFAM" id="SSF158442">
    <property type="entry name" value="DsbB-like"/>
    <property type="match status" value="1"/>
</dbReference>
<feature type="topological domain" description="Cytoplasmic" evidence="14">
    <location>
        <begin position="1"/>
        <end position="9"/>
    </location>
</feature>
<keyword evidence="7 14" id="KW-0249">Electron transport</keyword>
<dbReference type="InterPro" id="IPR022920">
    <property type="entry name" value="Disulphide_bond_form_DsbB"/>
</dbReference>
<dbReference type="AlphaFoldDB" id="A0A198UJU8"/>
<comment type="subcellular location">
    <subcellularLocation>
        <location evidence="1">Cell inner membrane</location>
        <topology evidence="1">Multi-pass membrane protein</topology>
    </subcellularLocation>
    <subcellularLocation>
        <location evidence="14">Cell membrane</location>
        <topology evidence="14">Multi-pass membrane protein</topology>
    </subcellularLocation>
</comment>
<dbReference type="PANTHER" id="PTHR36570:SF3">
    <property type="entry name" value="DISULFIDE BOND FORMATION PROTEIN B"/>
    <property type="match status" value="1"/>
</dbReference>
<dbReference type="Proteomes" id="UP000078228">
    <property type="component" value="Unassembled WGS sequence"/>
</dbReference>
<dbReference type="EMBL" id="LXHC01000016">
    <property type="protein sequence ID" value="OAU96671.1"/>
    <property type="molecule type" value="Genomic_DNA"/>
</dbReference>
<dbReference type="PANTHER" id="PTHR36570">
    <property type="entry name" value="DISULFIDE BOND FORMATION PROTEIN B"/>
    <property type="match status" value="1"/>
</dbReference>
<organism evidence="16 17">
    <name type="scientific">Moraxella catarrhalis</name>
    <name type="common">Branhamella catarrhalis</name>
    <dbReference type="NCBI Taxonomy" id="480"/>
    <lineage>
        <taxon>Bacteria</taxon>
        <taxon>Pseudomonadati</taxon>
        <taxon>Pseudomonadota</taxon>
        <taxon>Gammaproteobacteria</taxon>
        <taxon>Moraxellales</taxon>
        <taxon>Moraxellaceae</taxon>
        <taxon>Moraxella</taxon>
    </lineage>
</organism>
<evidence type="ECO:0000256" key="13">
    <source>
        <dbReference type="ARBA" id="ARBA00023284"/>
    </source>
</evidence>
<dbReference type="InterPro" id="IPR050183">
    <property type="entry name" value="DsbB"/>
</dbReference>
<dbReference type="RefSeq" id="WP_064610235.1">
    <property type="nucleotide sequence ID" value="NZ_LXHB01000029.1"/>
</dbReference>
<evidence type="ECO:0000256" key="2">
    <source>
        <dbReference type="ARBA" id="ARBA00008823"/>
    </source>
</evidence>
<comment type="caution">
    <text evidence="16">The sequence shown here is derived from an EMBL/GenBank/DDBJ whole genome shotgun (WGS) entry which is preliminary data.</text>
</comment>
<dbReference type="HAMAP" id="MF_00286">
    <property type="entry name" value="DsbB"/>
    <property type="match status" value="1"/>
</dbReference>
<comment type="caution">
    <text evidence="14">Lacks conserved residue(s) required for the propagation of feature annotation.</text>
</comment>
<evidence type="ECO:0000256" key="8">
    <source>
        <dbReference type="ARBA" id="ARBA00022989"/>
    </source>
</evidence>
<comment type="similarity">
    <text evidence="2 14">Belongs to the DsbB family.</text>
</comment>
<keyword evidence="3 14" id="KW-0813">Transport</keyword>
<evidence type="ECO:0000256" key="15">
    <source>
        <dbReference type="SAM" id="Phobius"/>
    </source>
</evidence>
<keyword evidence="10 14" id="KW-0472">Membrane</keyword>
<keyword evidence="17" id="KW-1185">Reference proteome</keyword>
<feature type="transmembrane region" description="Helical" evidence="15">
    <location>
        <begin position="41"/>
        <end position="60"/>
    </location>
</feature>
<feature type="transmembrane region" description="Helical" evidence="15">
    <location>
        <begin position="69"/>
        <end position="87"/>
    </location>
</feature>
<dbReference type="PATRIC" id="fig|480.237.peg.22"/>
<keyword evidence="9 14" id="KW-0560">Oxidoreductase</keyword>
<protein>
    <recommendedName>
        <fullName evidence="14">Disulfide bond formation protein B</fullName>
    </recommendedName>
    <alternativeName>
        <fullName evidence="14">Disulfide oxidoreductase</fullName>
    </alternativeName>
</protein>
<gene>
    <name evidence="14" type="primary">dsbB</name>
    <name evidence="16" type="ORF">AO384_0832</name>
</gene>
<evidence type="ECO:0000256" key="7">
    <source>
        <dbReference type="ARBA" id="ARBA00022982"/>
    </source>
</evidence>
<name>A0A198UJU8_MORCA</name>
<evidence type="ECO:0000256" key="1">
    <source>
        <dbReference type="ARBA" id="ARBA00004429"/>
    </source>
</evidence>
<sequence length="169" mass="18745">MTMPNYRTLNIILSLIMVAGSVYAIGYLQNYLMLDPCPLCIFQRIGLWIMGIFALLAAIINPSQKLVRLILWVGSMVGTLWGFGVAARHTWIHYVPSAQPPACGPGLEYWVQTMPMSKVLTTVLTGNGDCGMIDWTLMGLSIPAQAMILFIIVALIQLVILKKILNNHR</sequence>
<accession>A0A198UJU8</accession>
<evidence type="ECO:0000256" key="4">
    <source>
        <dbReference type="ARBA" id="ARBA00022475"/>
    </source>
</evidence>
<dbReference type="InterPro" id="IPR003752">
    <property type="entry name" value="DiS_bond_form_DsbB/BdbC"/>
</dbReference>
<evidence type="ECO:0000256" key="3">
    <source>
        <dbReference type="ARBA" id="ARBA00022448"/>
    </source>
</evidence>